<dbReference type="SMART" id="SM00420">
    <property type="entry name" value="HTH_DEOR"/>
    <property type="match status" value="1"/>
</dbReference>
<feature type="domain" description="HTH deoR-type" evidence="4">
    <location>
        <begin position="3"/>
        <end position="58"/>
    </location>
</feature>
<dbReference type="GO" id="GO:0003677">
    <property type="term" value="F:DNA binding"/>
    <property type="evidence" value="ECO:0007669"/>
    <property type="project" value="UniProtKB-KW"/>
</dbReference>
<dbReference type="PROSITE" id="PS51000">
    <property type="entry name" value="HTH_DEOR_2"/>
    <property type="match status" value="1"/>
</dbReference>
<keyword evidence="1" id="KW-0805">Transcription regulation</keyword>
<sequence length="258" mass="28284">MKQEERRQKILNILTMVPIATVLELADQLDVTPETIRKDLTELAAAGEIVRIHGGAALAGDTDGSVPYMAREKIRNQEKVDIGRAAAELIDMGDSLILEGSTTVSALCSALAEEKNLLKTLTIVTNSFHIASILEMGELCSKFFFLGGRMSSSEQLARGPLTVDFMKKFCVNKAVLSGAALGEKLSVSAYYENDRIFQKTAMECADQTILLLDSSKYPESAVMEVAHLTDFDYLVTGIRFDDKKKNVLNGSRLKIVEV</sequence>
<dbReference type="AlphaFoldDB" id="A0A2V3Y3E6"/>
<keyword evidence="3" id="KW-0804">Transcription</keyword>
<dbReference type="SUPFAM" id="SSF100950">
    <property type="entry name" value="NagB/RpiA/CoA transferase-like"/>
    <property type="match status" value="1"/>
</dbReference>
<dbReference type="InterPro" id="IPR001034">
    <property type="entry name" value="DeoR_HTH"/>
</dbReference>
<comment type="caution">
    <text evidence="5">The sequence shown here is derived from an EMBL/GenBank/DDBJ whole genome shotgun (WGS) entry which is preliminary data.</text>
</comment>
<protein>
    <submittedName>
        <fullName evidence="5">DeoR family transcriptional regulator</fullName>
    </submittedName>
</protein>
<evidence type="ECO:0000256" key="2">
    <source>
        <dbReference type="ARBA" id="ARBA00023125"/>
    </source>
</evidence>
<dbReference type="GO" id="GO:0003700">
    <property type="term" value="F:DNA-binding transcription factor activity"/>
    <property type="evidence" value="ECO:0007669"/>
    <property type="project" value="InterPro"/>
</dbReference>
<dbReference type="Proteomes" id="UP000248057">
    <property type="component" value="Unassembled WGS sequence"/>
</dbReference>
<gene>
    <name evidence="5" type="ORF">DFR60_1063</name>
</gene>
<dbReference type="InterPro" id="IPR036388">
    <property type="entry name" value="WH-like_DNA-bd_sf"/>
</dbReference>
<dbReference type="Gene3D" id="3.40.50.1360">
    <property type="match status" value="1"/>
</dbReference>
<dbReference type="GeneID" id="86061761"/>
<dbReference type="InterPro" id="IPR050313">
    <property type="entry name" value="Carb_Metab_HTH_regulators"/>
</dbReference>
<evidence type="ECO:0000256" key="1">
    <source>
        <dbReference type="ARBA" id="ARBA00023015"/>
    </source>
</evidence>
<dbReference type="PROSITE" id="PS00894">
    <property type="entry name" value="HTH_DEOR_1"/>
    <property type="match status" value="1"/>
</dbReference>
<dbReference type="InterPro" id="IPR036390">
    <property type="entry name" value="WH_DNA-bd_sf"/>
</dbReference>
<dbReference type="PANTHER" id="PTHR30363:SF44">
    <property type="entry name" value="AGA OPERON TRANSCRIPTIONAL REPRESSOR-RELATED"/>
    <property type="match status" value="1"/>
</dbReference>
<dbReference type="EMBL" id="QJKD01000006">
    <property type="protein sequence ID" value="PXX52885.1"/>
    <property type="molecule type" value="Genomic_DNA"/>
</dbReference>
<dbReference type="InterPro" id="IPR014036">
    <property type="entry name" value="DeoR-like_C"/>
</dbReference>
<keyword evidence="2" id="KW-0238">DNA-binding</keyword>
<organism evidence="5 6">
    <name type="scientific">Hungatella effluvii</name>
    <dbReference type="NCBI Taxonomy" id="1096246"/>
    <lineage>
        <taxon>Bacteria</taxon>
        <taxon>Bacillati</taxon>
        <taxon>Bacillota</taxon>
        <taxon>Clostridia</taxon>
        <taxon>Lachnospirales</taxon>
        <taxon>Lachnospiraceae</taxon>
        <taxon>Hungatella</taxon>
    </lineage>
</organism>
<dbReference type="Pfam" id="PF08220">
    <property type="entry name" value="HTH_DeoR"/>
    <property type="match status" value="1"/>
</dbReference>
<evidence type="ECO:0000313" key="6">
    <source>
        <dbReference type="Proteomes" id="UP000248057"/>
    </source>
</evidence>
<evidence type="ECO:0000256" key="3">
    <source>
        <dbReference type="ARBA" id="ARBA00023163"/>
    </source>
</evidence>
<dbReference type="RefSeq" id="WP_110323179.1">
    <property type="nucleotide sequence ID" value="NZ_JAQETU010000007.1"/>
</dbReference>
<dbReference type="Pfam" id="PF00455">
    <property type="entry name" value="DeoRC"/>
    <property type="match status" value="1"/>
</dbReference>
<dbReference type="Gene3D" id="1.10.10.10">
    <property type="entry name" value="Winged helix-like DNA-binding domain superfamily/Winged helix DNA-binding domain"/>
    <property type="match status" value="1"/>
</dbReference>
<reference evidence="5 6" key="1">
    <citation type="submission" date="2018-05" db="EMBL/GenBank/DDBJ databases">
        <title>Genomic Encyclopedia of Type Strains, Phase IV (KMG-IV): sequencing the most valuable type-strain genomes for metagenomic binning, comparative biology and taxonomic classification.</title>
        <authorList>
            <person name="Goeker M."/>
        </authorList>
    </citation>
    <scope>NUCLEOTIDE SEQUENCE [LARGE SCALE GENOMIC DNA]</scope>
    <source>
        <strain evidence="5 6">DSM 24995</strain>
    </source>
</reference>
<dbReference type="SMART" id="SM01134">
    <property type="entry name" value="DeoRC"/>
    <property type="match status" value="1"/>
</dbReference>
<dbReference type="InterPro" id="IPR018356">
    <property type="entry name" value="Tscrpt_reg_HTH_DeoR_CS"/>
</dbReference>
<proteinExistence type="predicted"/>
<evidence type="ECO:0000259" key="4">
    <source>
        <dbReference type="PROSITE" id="PS51000"/>
    </source>
</evidence>
<keyword evidence="6" id="KW-1185">Reference proteome</keyword>
<dbReference type="InterPro" id="IPR037171">
    <property type="entry name" value="NagB/RpiA_transferase-like"/>
</dbReference>
<dbReference type="SUPFAM" id="SSF46785">
    <property type="entry name" value="Winged helix' DNA-binding domain"/>
    <property type="match status" value="1"/>
</dbReference>
<name>A0A2V3Y3E6_9FIRM</name>
<dbReference type="PANTHER" id="PTHR30363">
    <property type="entry name" value="HTH-TYPE TRANSCRIPTIONAL REGULATOR SRLR-RELATED"/>
    <property type="match status" value="1"/>
</dbReference>
<evidence type="ECO:0000313" key="5">
    <source>
        <dbReference type="EMBL" id="PXX52885.1"/>
    </source>
</evidence>
<accession>A0A2V3Y3E6</accession>
<dbReference type="PRINTS" id="PR00037">
    <property type="entry name" value="HTHLACR"/>
</dbReference>